<feature type="compositionally biased region" description="Basic residues" evidence="1">
    <location>
        <begin position="37"/>
        <end position="55"/>
    </location>
</feature>
<dbReference type="EMBL" id="KN716586">
    <property type="protein sequence ID" value="KJH43157.1"/>
    <property type="molecule type" value="Genomic_DNA"/>
</dbReference>
<accession>A0A0D8XHF0</accession>
<dbReference type="OrthoDB" id="5875837at2759"/>
<gene>
    <name evidence="2" type="ORF">DICVIV_10825</name>
</gene>
<sequence>MVDDKVNMALDDIIKLNKRKRAGKVNRRNTESIRQAKERKKISSRGRGGLSRRRGGLVNLGQRRSARTRIIRRRSVSSPSTNVSVNDAATRRLVKNLVNKALRRIRAASSTSVLNRGAVYTNDPLRGISARSRGIRKRVVEIPSVVVRRPRRVRTAGRTQIEEEPDRFMYQTVRVVKREPASVQVVRQRQERLPYHDVNHRDAVRIVQNQRASVMPTSHFIQQRLPQFSQQRSRVVAHQPARIGKALITRRSYPSIIRRGNPRGSVIYVNEQMSSRVQPARSGIRFIRRNPNRQFVAYHDEFDRYPSSSTANGNRGRKRKGRGFDVAYEY</sequence>
<reference evidence="2 3" key="1">
    <citation type="submission" date="2013-11" db="EMBL/GenBank/DDBJ databases">
        <title>Draft genome of the bovine lungworm Dictyocaulus viviparus.</title>
        <authorList>
            <person name="Mitreva M."/>
        </authorList>
    </citation>
    <scope>NUCLEOTIDE SEQUENCE [LARGE SCALE GENOMIC DNA]</scope>
    <source>
        <strain evidence="2 3">HannoverDv2000</strain>
    </source>
</reference>
<evidence type="ECO:0000313" key="2">
    <source>
        <dbReference type="EMBL" id="KJH43157.1"/>
    </source>
</evidence>
<dbReference type="AlphaFoldDB" id="A0A0D8XHF0"/>
<evidence type="ECO:0000313" key="3">
    <source>
        <dbReference type="Proteomes" id="UP000053766"/>
    </source>
</evidence>
<protein>
    <submittedName>
        <fullName evidence="2">Uncharacterized protein</fullName>
    </submittedName>
</protein>
<feature type="region of interest" description="Disordered" evidence="1">
    <location>
        <begin position="21"/>
        <end position="55"/>
    </location>
</feature>
<name>A0A0D8XHF0_DICVI</name>
<dbReference type="Proteomes" id="UP000053766">
    <property type="component" value="Unassembled WGS sequence"/>
</dbReference>
<reference evidence="3" key="2">
    <citation type="journal article" date="2016" name="Sci. Rep.">
        <title>Dictyocaulus viviparus genome, variome and transcriptome elucidate lungworm biology and support future intervention.</title>
        <authorList>
            <person name="McNulty S.N."/>
            <person name="Strube C."/>
            <person name="Rosa B.A."/>
            <person name="Martin J.C."/>
            <person name="Tyagi R."/>
            <person name="Choi Y.J."/>
            <person name="Wang Q."/>
            <person name="Hallsworth Pepin K."/>
            <person name="Zhang X."/>
            <person name="Ozersky P."/>
            <person name="Wilson R.K."/>
            <person name="Sternberg P.W."/>
            <person name="Gasser R.B."/>
            <person name="Mitreva M."/>
        </authorList>
    </citation>
    <scope>NUCLEOTIDE SEQUENCE [LARGE SCALE GENOMIC DNA]</scope>
    <source>
        <strain evidence="3">HannoverDv2000</strain>
    </source>
</reference>
<keyword evidence="3" id="KW-1185">Reference proteome</keyword>
<proteinExistence type="predicted"/>
<organism evidence="2 3">
    <name type="scientific">Dictyocaulus viviparus</name>
    <name type="common">Bovine lungworm</name>
    <dbReference type="NCBI Taxonomy" id="29172"/>
    <lineage>
        <taxon>Eukaryota</taxon>
        <taxon>Metazoa</taxon>
        <taxon>Ecdysozoa</taxon>
        <taxon>Nematoda</taxon>
        <taxon>Chromadorea</taxon>
        <taxon>Rhabditida</taxon>
        <taxon>Rhabditina</taxon>
        <taxon>Rhabditomorpha</taxon>
        <taxon>Strongyloidea</taxon>
        <taxon>Metastrongylidae</taxon>
        <taxon>Dictyocaulus</taxon>
    </lineage>
</organism>
<evidence type="ECO:0000256" key="1">
    <source>
        <dbReference type="SAM" id="MobiDB-lite"/>
    </source>
</evidence>